<feature type="domain" description="PucR C-terminal helix-turn-helix" evidence="1">
    <location>
        <begin position="488"/>
        <end position="546"/>
    </location>
</feature>
<dbReference type="AlphaFoldDB" id="A0A6G6WC93"/>
<dbReference type="InterPro" id="IPR042070">
    <property type="entry name" value="PucR_C-HTH_sf"/>
</dbReference>
<dbReference type="Gene3D" id="1.10.10.2840">
    <property type="entry name" value="PucR C-terminal helix-turn-helix domain"/>
    <property type="match status" value="1"/>
</dbReference>
<name>A0A6G6WC93_9ACTN</name>
<dbReference type="PANTHER" id="PTHR33744">
    <property type="entry name" value="CARBOHYDRATE DIACID REGULATOR"/>
    <property type="match status" value="1"/>
</dbReference>
<gene>
    <name evidence="2" type="ORF">G5V58_09400</name>
</gene>
<dbReference type="Pfam" id="PF13556">
    <property type="entry name" value="HTH_30"/>
    <property type="match status" value="1"/>
</dbReference>
<dbReference type="InterPro" id="IPR025736">
    <property type="entry name" value="PucR_C-HTH_dom"/>
</dbReference>
<organism evidence="2 3">
    <name type="scientific">Nocardioides anomalus</name>
    <dbReference type="NCBI Taxonomy" id="2712223"/>
    <lineage>
        <taxon>Bacteria</taxon>
        <taxon>Bacillati</taxon>
        <taxon>Actinomycetota</taxon>
        <taxon>Actinomycetes</taxon>
        <taxon>Propionibacteriales</taxon>
        <taxon>Nocardioidaceae</taxon>
        <taxon>Nocardioides</taxon>
    </lineage>
</organism>
<dbReference type="InterPro" id="IPR051448">
    <property type="entry name" value="CdaR-like_regulators"/>
</dbReference>
<dbReference type="EMBL" id="CP049257">
    <property type="protein sequence ID" value="QIG42948.1"/>
    <property type="molecule type" value="Genomic_DNA"/>
</dbReference>
<dbReference type="KEGG" id="nano:G5V58_09400"/>
<dbReference type="Proteomes" id="UP000502996">
    <property type="component" value="Chromosome"/>
</dbReference>
<reference evidence="2 3" key="1">
    <citation type="submission" date="2020-02" db="EMBL/GenBank/DDBJ databases">
        <title>Full genome sequence of Nocardioides sp. R-3366.</title>
        <authorList>
            <person name="Im W.-T."/>
        </authorList>
    </citation>
    <scope>NUCLEOTIDE SEQUENCE [LARGE SCALE GENOMIC DNA]</scope>
    <source>
        <strain evidence="2 3">R-3366</strain>
    </source>
</reference>
<keyword evidence="3" id="KW-1185">Reference proteome</keyword>
<evidence type="ECO:0000259" key="1">
    <source>
        <dbReference type="Pfam" id="PF13556"/>
    </source>
</evidence>
<proteinExistence type="predicted"/>
<dbReference type="PANTHER" id="PTHR33744:SF1">
    <property type="entry name" value="DNA-BINDING TRANSCRIPTIONAL ACTIVATOR ADER"/>
    <property type="match status" value="1"/>
</dbReference>
<sequence length="551" mass="57816">MPTTSARPRASLGRVLDDLGATLLDLAHGDVEHEGELGGVVIHDPLDQPVLPARALVLGVGVESSEQVVALLSALGAQGAVGVVLRAPVVLTDDVRTAADAAGVALLGLSRGVPWGHLAEMLRSVLAAGDVGGGETESLGGLPSGDLFAVANAIAGLLDAPVTIEDRSSRVLAFSGRQDEADPSRVETILGRQVPARYARHLQEAGVFRALMRSDEPVFVEPIADGSQGFTLPRVAIAVRAGDEVLGSIWAAVPGPLSAERTEALREAAGLVALHLLRVRAGADVQRRVRADLLSSALEGGPGAPEALERLGLTGQPLLVLGIAYDERHAAPDDGDADPAHLVHERQRLSDAFALHLAAVHPRSAVAEIGGVAYGLLPLLGPADQGETSAVRIVQDFRDRVGDRLPTIAAVGPVTPDLSGLAHSRSSVDRSLRVLREGRADRRVGRLDELQAEALVLELRDLAAARGDRPSGALARLLDYDRRHHSTLVATLAAWLDAFGDVVAASGAVFVHPNTFRYRLRRVAEVAEVDLDDPDQRFALMLQLKLGLAGG</sequence>
<dbReference type="RefSeq" id="WP_165231493.1">
    <property type="nucleotide sequence ID" value="NZ_CP049257.1"/>
</dbReference>
<evidence type="ECO:0000313" key="2">
    <source>
        <dbReference type="EMBL" id="QIG42948.1"/>
    </source>
</evidence>
<accession>A0A6G6WC93</accession>
<protein>
    <submittedName>
        <fullName evidence="2">PucR family transcriptional regulator</fullName>
    </submittedName>
</protein>
<evidence type="ECO:0000313" key="3">
    <source>
        <dbReference type="Proteomes" id="UP000502996"/>
    </source>
</evidence>